<dbReference type="EMBL" id="HG994367">
    <property type="protein sequence ID" value="CAF1698155.1"/>
    <property type="molecule type" value="Genomic_DNA"/>
</dbReference>
<dbReference type="Proteomes" id="UP001295469">
    <property type="component" value="Chromosome C03"/>
</dbReference>
<proteinExistence type="predicted"/>
<protein>
    <submittedName>
        <fullName evidence="1">(rape) hypothetical protein</fullName>
    </submittedName>
</protein>
<gene>
    <name evidence="1" type="ORF">DARMORV10_C03P12040.1</name>
</gene>
<name>A0A816I1G5_BRANA</name>
<evidence type="ECO:0000313" key="1">
    <source>
        <dbReference type="EMBL" id="CAF1698155.1"/>
    </source>
</evidence>
<reference evidence="1" key="1">
    <citation type="submission" date="2021-01" db="EMBL/GenBank/DDBJ databases">
        <authorList>
            <consortium name="Genoscope - CEA"/>
            <person name="William W."/>
        </authorList>
    </citation>
    <scope>NUCLEOTIDE SEQUENCE</scope>
</reference>
<organism evidence="1">
    <name type="scientific">Brassica napus</name>
    <name type="common">Rape</name>
    <dbReference type="NCBI Taxonomy" id="3708"/>
    <lineage>
        <taxon>Eukaryota</taxon>
        <taxon>Viridiplantae</taxon>
        <taxon>Streptophyta</taxon>
        <taxon>Embryophyta</taxon>
        <taxon>Tracheophyta</taxon>
        <taxon>Spermatophyta</taxon>
        <taxon>Magnoliopsida</taxon>
        <taxon>eudicotyledons</taxon>
        <taxon>Gunneridae</taxon>
        <taxon>Pentapetalae</taxon>
        <taxon>rosids</taxon>
        <taxon>malvids</taxon>
        <taxon>Brassicales</taxon>
        <taxon>Brassicaceae</taxon>
        <taxon>Brassiceae</taxon>
        <taxon>Brassica</taxon>
    </lineage>
</organism>
<dbReference type="AlphaFoldDB" id="A0A816I1G5"/>
<accession>A0A816I1G5</accession>
<sequence>MEIAMSGIFISRKINHPNIIRFIDMIEVLKRGRSGRLRAGAALGVGAPPRFSSVRPKTRPKKHTSYYAISKFENDNFFTNPL</sequence>